<sequence length="379" mass="41530">MKVLFVSNDPTIFDATSSARARMRAYATAVGELHIVSAANLSVHEEQEGNLFLHPIHSWKLFRVRTLAKRAHALILQYGIEIVSAQDPFEHGLAALRAVRGTNAKLHIQVHTDFLSSWFVSKGNWRSPQVRMPLLNRYRRRIADRVLPSAHGIRVVSERVKMSLIERYGSRIPEPSVIPVVVDSAVPEPVRLPPHPSFTFALITVGRLEPEKRIEDILAALALVVPHYPMVGLFVVGEGSERRKLERMTRSLELEDKVIFLGDRSDAQGLMASAQAFIQASAYEGYSRTLIEAALAKVPIITTDVGIVGEVLVGYEDVLSVPVADPTALSLGIVGLIEDNAVRQGLPPHAEATVLAHLAAVGNVPERVAADLAETSTRT</sequence>
<dbReference type="STRING" id="1798474.A2118_02025"/>
<evidence type="ECO:0008006" key="5">
    <source>
        <dbReference type="Google" id="ProtNLM"/>
    </source>
</evidence>
<dbReference type="InterPro" id="IPR028098">
    <property type="entry name" value="Glyco_trans_4-like_N"/>
</dbReference>
<evidence type="ECO:0000259" key="1">
    <source>
        <dbReference type="Pfam" id="PF00534"/>
    </source>
</evidence>
<evidence type="ECO:0000313" key="3">
    <source>
        <dbReference type="EMBL" id="OGG40609.1"/>
    </source>
</evidence>
<organism evidence="3 4">
    <name type="scientific">Candidatus Kaiserbacteria bacterium GWA2_50_9</name>
    <dbReference type="NCBI Taxonomy" id="1798474"/>
    <lineage>
        <taxon>Bacteria</taxon>
        <taxon>Candidatus Kaiseribacteriota</taxon>
    </lineage>
</organism>
<comment type="caution">
    <text evidence="3">The sequence shown here is derived from an EMBL/GenBank/DDBJ whole genome shotgun (WGS) entry which is preliminary data.</text>
</comment>
<feature type="domain" description="Glycosyl transferase family 1" evidence="1">
    <location>
        <begin position="202"/>
        <end position="344"/>
    </location>
</feature>
<dbReference type="InterPro" id="IPR001296">
    <property type="entry name" value="Glyco_trans_1"/>
</dbReference>
<dbReference type="EMBL" id="MFKN01000026">
    <property type="protein sequence ID" value="OGG40609.1"/>
    <property type="molecule type" value="Genomic_DNA"/>
</dbReference>
<protein>
    <recommendedName>
        <fullName evidence="5">Glycosyl transferase family 1 domain-containing protein</fullName>
    </recommendedName>
</protein>
<name>A0A1F6BUL9_9BACT</name>
<dbReference type="AlphaFoldDB" id="A0A1F6BUL9"/>
<dbReference type="Proteomes" id="UP000179014">
    <property type="component" value="Unassembled WGS sequence"/>
</dbReference>
<gene>
    <name evidence="3" type="ORF">A2118_02025</name>
</gene>
<evidence type="ECO:0000313" key="4">
    <source>
        <dbReference type="Proteomes" id="UP000179014"/>
    </source>
</evidence>
<dbReference type="Pfam" id="PF13439">
    <property type="entry name" value="Glyco_transf_4"/>
    <property type="match status" value="1"/>
</dbReference>
<dbReference type="Gene3D" id="3.40.50.2000">
    <property type="entry name" value="Glycogen Phosphorylase B"/>
    <property type="match status" value="2"/>
</dbReference>
<dbReference type="GO" id="GO:0016757">
    <property type="term" value="F:glycosyltransferase activity"/>
    <property type="evidence" value="ECO:0007669"/>
    <property type="project" value="InterPro"/>
</dbReference>
<dbReference type="Pfam" id="PF00534">
    <property type="entry name" value="Glycos_transf_1"/>
    <property type="match status" value="1"/>
</dbReference>
<dbReference type="PANTHER" id="PTHR12526">
    <property type="entry name" value="GLYCOSYLTRANSFERASE"/>
    <property type="match status" value="1"/>
</dbReference>
<reference evidence="3 4" key="1">
    <citation type="journal article" date="2016" name="Nat. Commun.">
        <title>Thousands of microbial genomes shed light on interconnected biogeochemical processes in an aquifer system.</title>
        <authorList>
            <person name="Anantharaman K."/>
            <person name="Brown C.T."/>
            <person name="Hug L.A."/>
            <person name="Sharon I."/>
            <person name="Castelle C.J."/>
            <person name="Probst A.J."/>
            <person name="Thomas B.C."/>
            <person name="Singh A."/>
            <person name="Wilkins M.J."/>
            <person name="Karaoz U."/>
            <person name="Brodie E.L."/>
            <person name="Williams K.H."/>
            <person name="Hubbard S.S."/>
            <person name="Banfield J.F."/>
        </authorList>
    </citation>
    <scope>NUCLEOTIDE SEQUENCE [LARGE SCALE GENOMIC DNA]</scope>
</reference>
<proteinExistence type="predicted"/>
<accession>A0A1F6BUL9</accession>
<dbReference type="SUPFAM" id="SSF53756">
    <property type="entry name" value="UDP-Glycosyltransferase/glycogen phosphorylase"/>
    <property type="match status" value="1"/>
</dbReference>
<evidence type="ECO:0000259" key="2">
    <source>
        <dbReference type="Pfam" id="PF13439"/>
    </source>
</evidence>
<feature type="domain" description="Glycosyltransferase subfamily 4-like N-terminal" evidence="2">
    <location>
        <begin position="48"/>
        <end position="183"/>
    </location>
</feature>